<gene>
    <name evidence="3" type="ORF">GCM10009765_35500</name>
</gene>
<dbReference type="EMBL" id="BAAANY010000011">
    <property type="protein sequence ID" value="GAA1683186.1"/>
    <property type="molecule type" value="Genomic_DNA"/>
</dbReference>
<dbReference type="Gene3D" id="3.30.420.40">
    <property type="match status" value="2"/>
</dbReference>
<feature type="transmembrane region" description="Helical" evidence="2">
    <location>
        <begin position="217"/>
        <end position="243"/>
    </location>
</feature>
<organism evidence="3 4">
    <name type="scientific">Fodinicola feengrottensis</name>
    <dbReference type="NCBI Taxonomy" id="435914"/>
    <lineage>
        <taxon>Bacteria</taxon>
        <taxon>Bacillati</taxon>
        <taxon>Actinomycetota</taxon>
        <taxon>Actinomycetes</taxon>
        <taxon>Mycobacteriales</taxon>
        <taxon>Fodinicola</taxon>
    </lineage>
</organism>
<comment type="similarity">
    <text evidence="1">Belongs to the ROK (NagC/XylR) family.</text>
</comment>
<dbReference type="SUPFAM" id="SSF53067">
    <property type="entry name" value="Actin-like ATPase domain"/>
    <property type="match status" value="1"/>
</dbReference>
<dbReference type="PANTHER" id="PTHR18964">
    <property type="entry name" value="ROK (REPRESSOR, ORF, KINASE) FAMILY"/>
    <property type="match status" value="1"/>
</dbReference>
<evidence type="ECO:0000313" key="3">
    <source>
        <dbReference type="EMBL" id="GAA1683186.1"/>
    </source>
</evidence>
<proteinExistence type="inferred from homology"/>
<evidence type="ECO:0000313" key="4">
    <source>
        <dbReference type="Proteomes" id="UP001500618"/>
    </source>
</evidence>
<sequence>MTGIRLGVDVGGSATKWVLLDETGAMLDAGSTPTPRAGPAAVIELVAELAAQSKEPTAIGVAVPGLVDTASGATLFIPNVGGDWAGFPFTERLAARTSTPATVINDGRAFALAELRQGAAKGLSEALFVVVGTGIGGALAVGGRVLHNRRDNFGAIGHMTVRPNGDRCTCGNRGCLETVASARALATKTATAEQVAAAAAQGDPTSARRILRAGRELGLAISSTLAFLGFSTAVVGGGVAGALPQMLPAIVAELDDRTAMLGTCHVHPGALGPHAGAIGAALWTLEGP</sequence>
<protein>
    <submittedName>
        <fullName evidence="3">ROK family protein</fullName>
    </submittedName>
</protein>
<evidence type="ECO:0000256" key="1">
    <source>
        <dbReference type="ARBA" id="ARBA00006479"/>
    </source>
</evidence>
<reference evidence="4" key="1">
    <citation type="journal article" date="2019" name="Int. J. Syst. Evol. Microbiol.">
        <title>The Global Catalogue of Microorganisms (GCM) 10K type strain sequencing project: providing services to taxonomists for standard genome sequencing and annotation.</title>
        <authorList>
            <consortium name="The Broad Institute Genomics Platform"/>
            <consortium name="The Broad Institute Genome Sequencing Center for Infectious Disease"/>
            <person name="Wu L."/>
            <person name="Ma J."/>
        </authorList>
    </citation>
    <scope>NUCLEOTIDE SEQUENCE [LARGE SCALE GENOMIC DNA]</scope>
    <source>
        <strain evidence="4">JCM 14718</strain>
    </source>
</reference>
<keyword evidence="2" id="KW-0812">Transmembrane</keyword>
<keyword evidence="2" id="KW-0472">Membrane</keyword>
<keyword evidence="4" id="KW-1185">Reference proteome</keyword>
<dbReference type="Proteomes" id="UP001500618">
    <property type="component" value="Unassembled WGS sequence"/>
</dbReference>
<dbReference type="InterPro" id="IPR043129">
    <property type="entry name" value="ATPase_NBD"/>
</dbReference>
<name>A0ABP4T6J2_9ACTN</name>
<accession>A0ABP4T6J2</accession>
<dbReference type="RefSeq" id="WP_344311354.1">
    <property type="nucleotide sequence ID" value="NZ_BAAANY010000011.1"/>
</dbReference>
<evidence type="ECO:0000256" key="2">
    <source>
        <dbReference type="SAM" id="Phobius"/>
    </source>
</evidence>
<dbReference type="InterPro" id="IPR000600">
    <property type="entry name" value="ROK"/>
</dbReference>
<dbReference type="PANTHER" id="PTHR18964:SF169">
    <property type="entry name" value="N-ACETYLMANNOSAMINE KINASE"/>
    <property type="match status" value="1"/>
</dbReference>
<feature type="transmembrane region" description="Helical" evidence="2">
    <location>
        <begin position="126"/>
        <end position="146"/>
    </location>
</feature>
<dbReference type="Pfam" id="PF00480">
    <property type="entry name" value="ROK"/>
    <property type="match status" value="1"/>
</dbReference>
<keyword evidence="2" id="KW-1133">Transmembrane helix</keyword>
<comment type="caution">
    <text evidence="3">The sequence shown here is derived from an EMBL/GenBank/DDBJ whole genome shotgun (WGS) entry which is preliminary data.</text>
</comment>